<dbReference type="Pfam" id="PF17389">
    <property type="entry name" value="Bac_rhamnosid6H"/>
    <property type="match status" value="1"/>
</dbReference>
<dbReference type="Pfam" id="PF08531">
    <property type="entry name" value="Bac_rhamnosid_N"/>
    <property type="match status" value="1"/>
</dbReference>
<protein>
    <recommendedName>
        <fullName evidence="2">alpha-L-rhamnosidase</fullName>
        <ecNumber evidence="2">3.2.1.40</ecNumber>
    </recommendedName>
</protein>
<evidence type="ECO:0000259" key="7">
    <source>
        <dbReference type="Pfam" id="PF17389"/>
    </source>
</evidence>
<evidence type="ECO:0000256" key="1">
    <source>
        <dbReference type="ARBA" id="ARBA00001445"/>
    </source>
</evidence>
<dbReference type="SUPFAM" id="SSF48208">
    <property type="entry name" value="Six-hairpin glycosidases"/>
    <property type="match status" value="1"/>
</dbReference>
<organism evidence="9 10">
    <name type="scientific">Cephalotrichum gorgonifer</name>
    <dbReference type="NCBI Taxonomy" id="2041049"/>
    <lineage>
        <taxon>Eukaryota</taxon>
        <taxon>Fungi</taxon>
        <taxon>Dikarya</taxon>
        <taxon>Ascomycota</taxon>
        <taxon>Pezizomycotina</taxon>
        <taxon>Sordariomycetes</taxon>
        <taxon>Hypocreomycetidae</taxon>
        <taxon>Microascales</taxon>
        <taxon>Microascaceae</taxon>
        <taxon>Cephalotrichum</taxon>
    </lineage>
</organism>
<dbReference type="InterPro" id="IPR008928">
    <property type="entry name" value="6-hairpin_glycosidase_sf"/>
</dbReference>
<evidence type="ECO:0000259" key="6">
    <source>
        <dbReference type="Pfam" id="PF08531"/>
    </source>
</evidence>
<dbReference type="PANTHER" id="PTHR33307:SF6">
    <property type="entry name" value="ALPHA-RHAMNOSIDASE (EUROFUNG)-RELATED"/>
    <property type="match status" value="1"/>
</dbReference>
<dbReference type="InterPro" id="IPR008902">
    <property type="entry name" value="Rhamnosid_concanavalin"/>
</dbReference>
<comment type="catalytic activity">
    <reaction evidence="1">
        <text>Hydrolysis of terminal non-reducing alpha-L-rhamnose residues in alpha-L-rhamnosides.</text>
        <dbReference type="EC" id="3.2.1.40"/>
    </reaction>
</comment>
<dbReference type="InterPro" id="IPR013783">
    <property type="entry name" value="Ig-like_fold"/>
</dbReference>
<dbReference type="Pfam" id="PF05592">
    <property type="entry name" value="Bac_rhamnosid"/>
    <property type="match status" value="1"/>
</dbReference>
<feature type="domain" description="Alpha-L-rhamnosidase C-terminal" evidence="8">
    <location>
        <begin position="812"/>
        <end position="854"/>
    </location>
</feature>
<gene>
    <name evidence="9" type="ORF">DNG_03960</name>
</gene>
<keyword evidence="10" id="KW-1185">Reference proteome</keyword>
<dbReference type="Pfam" id="PF17390">
    <property type="entry name" value="Bac_rhamnosid_C"/>
    <property type="match status" value="1"/>
</dbReference>
<evidence type="ECO:0000256" key="2">
    <source>
        <dbReference type="ARBA" id="ARBA00012652"/>
    </source>
</evidence>
<dbReference type="EMBL" id="ONZQ02000004">
    <property type="protein sequence ID" value="SPO01213.1"/>
    <property type="molecule type" value="Genomic_DNA"/>
</dbReference>
<dbReference type="Gene3D" id="2.60.120.260">
    <property type="entry name" value="Galactose-binding domain-like"/>
    <property type="match status" value="2"/>
</dbReference>
<feature type="domain" description="Bacterial alpha-L-rhamnosidase N-terminal" evidence="6">
    <location>
        <begin position="166"/>
        <end position="341"/>
    </location>
</feature>
<dbReference type="AlphaFoldDB" id="A0AAE8SU35"/>
<evidence type="ECO:0000256" key="3">
    <source>
        <dbReference type="ARBA" id="ARBA00022801"/>
    </source>
</evidence>
<evidence type="ECO:0000259" key="8">
    <source>
        <dbReference type="Pfam" id="PF17390"/>
    </source>
</evidence>
<evidence type="ECO:0000259" key="5">
    <source>
        <dbReference type="Pfam" id="PF05592"/>
    </source>
</evidence>
<dbReference type="InterPro" id="IPR016007">
    <property type="entry name" value="Alpha_rhamnosid"/>
</dbReference>
<sequence>MSTATQPTLTKPAFEHHPDGFGITNPRPRLSWRFIDSGCVARDWVQTEYEIELVFDHIREPQLFRVKSEQSILVPWPTEALRSRQRARARVRCWGKGSHADEGDGLHYTPTPWSPAATVETALLSRDDWSVSFITSARRLSDVDGPLQPLRFRHQFNLPKSEAAYTSARLYITALGVFKAYLNGHALSDECMAPGWTSYNKRLTYRVLDVGGHLSTSGDNVLAIEAGEGWYATRLGFRGGTRFLYGGRDIAVMAQLEVTSAAGRIRTLGTDGSWVTTGSAIIASELYNGEIYDMRRERVGWETATEIADPDGIDWTPAKTIPWPSETRLLTTNSPPVRVIETREPQAIVRSATGKLIVDFGQNLVGNVRIKSVVLARDARLTLRHAEVLEHGELGTRPLNNARCEDVLIGDGGPTPPDWTPKFTFHGFRYVQVDGWPGSEEELTQSLSALVIHSDMRRRGYFSCSNESLNKLHANVVWSMRGNFLSIPSDCPQRDERLGWTGDIQIFCPTASYLYDTVGFLDNWLQDLSAEQLEDGRGGVPGLVCPDVPLPTWPRILPQAVWHDATVLVPYTLYNFSSDRALLERQFESMQAWLEQGVDRGDDGLWDFYRWQLGDWLDPNAPPQSPALALTDKVLVADAYLVHVTGVFATICSLLGKSDLAAKYKSDAATLKAFFQEKYISPAGNIMSNTQTAIALAVQFGLYANTRQLSTAARSLSKLVRSGRFHIATGFAGTPAIAPALEATCQPQLAYRLLLEPSCPSWLYPVTQGATTMWERWDSMLPNGSINPGQMTSFNHYALGAVADWMHSAIGGLAPLDAGWKRVRVRPVPGGNLTSCEVQFDGPYGLVKCSWRILSKVEGDEKTGPEAEAAGDGQSRAQRFEMELVVPPNSSALVTLPCDLRLDVQTEGGEPHQVVGSGVHHFACDFVAGEWPPKALLPPNVKYAPEMDNVAT</sequence>
<dbReference type="GO" id="GO:0005975">
    <property type="term" value="P:carbohydrate metabolic process"/>
    <property type="evidence" value="ECO:0007669"/>
    <property type="project" value="InterPro"/>
</dbReference>
<dbReference type="Pfam" id="PF25788">
    <property type="entry name" value="Ig_Rha78A_N"/>
    <property type="match status" value="1"/>
</dbReference>
<feature type="domain" description="Alpha-L-rhamnosidase concanavalin-like" evidence="5">
    <location>
        <begin position="352"/>
        <end position="453"/>
    </location>
</feature>
<feature type="region of interest" description="Disordered" evidence="4">
    <location>
        <begin position="1"/>
        <end position="22"/>
    </location>
</feature>
<dbReference type="PIRSF" id="PIRSF010631">
    <property type="entry name" value="A-rhamnsds"/>
    <property type="match status" value="1"/>
</dbReference>
<dbReference type="GO" id="GO:0030596">
    <property type="term" value="F:alpha-L-rhamnosidase activity"/>
    <property type="evidence" value="ECO:0007669"/>
    <property type="project" value="UniProtKB-EC"/>
</dbReference>
<reference evidence="9" key="1">
    <citation type="submission" date="2018-03" db="EMBL/GenBank/DDBJ databases">
        <authorList>
            <person name="Guldener U."/>
        </authorList>
    </citation>
    <scope>NUCLEOTIDE SEQUENCE</scope>
</reference>
<evidence type="ECO:0000313" key="10">
    <source>
        <dbReference type="Proteomes" id="UP001187682"/>
    </source>
</evidence>
<dbReference type="Gene3D" id="2.60.40.10">
    <property type="entry name" value="Immunoglobulins"/>
    <property type="match status" value="1"/>
</dbReference>
<dbReference type="Gene3D" id="1.50.10.10">
    <property type="match status" value="1"/>
</dbReference>
<dbReference type="InterPro" id="IPR012341">
    <property type="entry name" value="6hp_glycosidase-like_sf"/>
</dbReference>
<comment type="caution">
    <text evidence="9">The sequence shown here is derived from an EMBL/GenBank/DDBJ whole genome shotgun (WGS) entry which is preliminary data.</text>
</comment>
<feature type="domain" description="Alpha-L-rhamnosidase six-hairpin glycosidase" evidence="7">
    <location>
        <begin position="458"/>
        <end position="810"/>
    </location>
</feature>
<name>A0AAE8SU35_9PEZI</name>
<dbReference type="PANTHER" id="PTHR33307">
    <property type="entry name" value="ALPHA-RHAMNOSIDASE (EUROFUNG)"/>
    <property type="match status" value="1"/>
</dbReference>
<proteinExistence type="predicted"/>
<evidence type="ECO:0000256" key="4">
    <source>
        <dbReference type="SAM" id="MobiDB-lite"/>
    </source>
</evidence>
<dbReference type="InterPro" id="IPR035396">
    <property type="entry name" value="Bac_rhamnosid6H"/>
</dbReference>
<dbReference type="Gene3D" id="2.60.420.10">
    <property type="entry name" value="Maltose phosphorylase, domain 3"/>
    <property type="match status" value="1"/>
</dbReference>
<keyword evidence="3" id="KW-0378">Hydrolase</keyword>
<dbReference type="InterPro" id="IPR035398">
    <property type="entry name" value="Bac_rhamnosid_C"/>
</dbReference>
<dbReference type="Proteomes" id="UP001187682">
    <property type="component" value="Unassembled WGS sequence"/>
</dbReference>
<dbReference type="InterPro" id="IPR013737">
    <property type="entry name" value="Bac_rhamnosid_N"/>
</dbReference>
<accession>A0AAE8SU35</accession>
<dbReference type="EC" id="3.2.1.40" evidence="2"/>
<evidence type="ECO:0000313" key="9">
    <source>
        <dbReference type="EMBL" id="SPO01213.1"/>
    </source>
</evidence>